<comment type="caution">
    <text evidence="5">The sequence shown here is derived from an EMBL/GenBank/DDBJ whole genome shotgun (WGS) entry which is preliminary data.</text>
</comment>
<organism evidence="5 6">
    <name type="scientific">Adiantum capillus-veneris</name>
    <name type="common">Maidenhair fern</name>
    <dbReference type="NCBI Taxonomy" id="13818"/>
    <lineage>
        <taxon>Eukaryota</taxon>
        <taxon>Viridiplantae</taxon>
        <taxon>Streptophyta</taxon>
        <taxon>Embryophyta</taxon>
        <taxon>Tracheophyta</taxon>
        <taxon>Polypodiopsida</taxon>
        <taxon>Polypodiidae</taxon>
        <taxon>Polypodiales</taxon>
        <taxon>Pteridineae</taxon>
        <taxon>Pteridaceae</taxon>
        <taxon>Vittarioideae</taxon>
        <taxon>Adiantum</taxon>
    </lineage>
</organism>
<keyword evidence="2 3" id="KW-0813">Transport</keyword>
<keyword evidence="3" id="KW-0268">Exocytosis</keyword>
<keyword evidence="3" id="KW-0653">Protein transport</keyword>
<name>A0A9D4UKU3_ADICA</name>
<dbReference type="GO" id="GO:0006887">
    <property type="term" value="P:exocytosis"/>
    <property type="evidence" value="ECO:0007669"/>
    <property type="project" value="UniProtKB-KW"/>
</dbReference>
<dbReference type="GO" id="GO:0015031">
    <property type="term" value="P:protein transport"/>
    <property type="evidence" value="ECO:0007669"/>
    <property type="project" value="UniProtKB-KW"/>
</dbReference>
<evidence type="ECO:0000256" key="3">
    <source>
        <dbReference type="RuleBase" id="RU365026"/>
    </source>
</evidence>
<dbReference type="GO" id="GO:0005546">
    <property type="term" value="F:phosphatidylinositol-4,5-bisphosphate binding"/>
    <property type="evidence" value="ECO:0007669"/>
    <property type="project" value="InterPro"/>
</dbReference>
<comment type="function">
    <text evidence="3">Component of the exocyst complex.</text>
</comment>
<dbReference type="Pfam" id="PF20669">
    <property type="entry name" value="Exo70_N"/>
    <property type="match status" value="1"/>
</dbReference>
<dbReference type="Proteomes" id="UP000886520">
    <property type="component" value="Chromosome 15"/>
</dbReference>
<dbReference type="GO" id="GO:0000145">
    <property type="term" value="C:exocyst"/>
    <property type="evidence" value="ECO:0007669"/>
    <property type="project" value="InterPro"/>
</dbReference>
<comment type="similarity">
    <text evidence="1 3">Belongs to the EXO70 family.</text>
</comment>
<dbReference type="AlphaFoldDB" id="A0A9D4UKU3"/>
<keyword evidence="6" id="KW-1185">Reference proteome</keyword>
<dbReference type="SUPFAM" id="SSF74788">
    <property type="entry name" value="Cullin repeat-like"/>
    <property type="match status" value="1"/>
</dbReference>
<evidence type="ECO:0000259" key="4">
    <source>
        <dbReference type="Pfam" id="PF03081"/>
    </source>
</evidence>
<dbReference type="OrthoDB" id="1922221at2759"/>
<dbReference type="Gene3D" id="1.20.1280.170">
    <property type="entry name" value="Exocyst complex component Exo70"/>
    <property type="match status" value="1"/>
</dbReference>
<evidence type="ECO:0000313" key="6">
    <source>
        <dbReference type="Proteomes" id="UP000886520"/>
    </source>
</evidence>
<dbReference type="PANTHER" id="PTHR12542">
    <property type="entry name" value="EXOCYST COMPLEX PROTEIN EXO70"/>
    <property type="match status" value="1"/>
</dbReference>
<evidence type="ECO:0000313" key="5">
    <source>
        <dbReference type="EMBL" id="KAI5069750.1"/>
    </source>
</evidence>
<evidence type="ECO:0000256" key="1">
    <source>
        <dbReference type="ARBA" id="ARBA00006756"/>
    </source>
</evidence>
<dbReference type="EMBL" id="JABFUD020000015">
    <property type="protein sequence ID" value="KAI5069750.1"/>
    <property type="molecule type" value="Genomic_DNA"/>
</dbReference>
<evidence type="ECO:0000256" key="2">
    <source>
        <dbReference type="ARBA" id="ARBA00022448"/>
    </source>
</evidence>
<dbReference type="InterPro" id="IPR046364">
    <property type="entry name" value="Exo70_C"/>
</dbReference>
<sequence>MEDINGDDRVMATAHHIIRTLGSDNASDMLRILSTFDDRFSRFSLSLPNNGSDEEGIPAVPLPSAVCSAETGDAALEKALDLIHTWDFGSSESARQTFIWTDDPDEAGPYLSAIDSIQVFLENPPSGVDPSALDRVQNALQLAMLRLEEELRNLMEKYGESIDPDLLQEMAYNNGDEKRDSSELEQEEKSFQSLTIDLFPEEIVTDIYEIATRMVSFGYQTECTQVFMCNRKTVLEENLQRLGFERLTIEDVQRMPWDFLESEIFKWTRIMKLTIGVLFRSEKQLCESVFKKDTSFVDATFYELAKGPMTQLLNFGEAVAIGRRAPEKLFKILDMYESLRDLSPSIEGLFVGETSASLRAEANTILVRLGDAARGTFAEFENAVQHETSRNPVPGGAVHPLTRYVMNYIRFFTDYADTLNHLLKDRTVDQSGSFNSRSEAASRGPLSMVTLSLLELLEKNLDVKSKLYKDPALTLLFLMNNLHYIVQKSKDVEVRKLIGDEWIKRHSGKLHQYHTDYRRTAWTKVLSFLRDDGISVSGGSVSGTTRNLLKERFKNFNMAFEENVKAQSSWIVSDSQLCAELQISITEMILPAYRNFLGRFQNHLDVVKNRERYVKYTPEEVEEHINALFEGSSGSMNRRRAQE</sequence>
<dbReference type="InterPro" id="IPR004140">
    <property type="entry name" value="Exo70"/>
</dbReference>
<dbReference type="Pfam" id="PF03081">
    <property type="entry name" value="Exo70_C"/>
    <property type="match status" value="1"/>
</dbReference>
<proteinExistence type="inferred from homology"/>
<dbReference type="PANTHER" id="PTHR12542:SF96">
    <property type="entry name" value="EXOCYST COMPLEX COMPONENT EXO70B1"/>
    <property type="match status" value="1"/>
</dbReference>
<feature type="domain" description="Exocyst complex subunit Exo70 C-terminal" evidence="4">
    <location>
        <begin position="266"/>
        <end position="626"/>
    </location>
</feature>
<reference evidence="5" key="1">
    <citation type="submission" date="2021-01" db="EMBL/GenBank/DDBJ databases">
        <title>Adiantum capillus-veneris genome.</title>
        <authorList>
            <person name="Fang Y."/>
            <person name="Liao Q."/>
        </authorList>
    </citation>
    <scope>NUCLEOTIDE SEQUENCE</scope>
    <source>
        <strain evidence="5">H3</strain>
        <tissue evidence="5">Leaf</tissue>
    </source>
</reference>
<protein>
    <recommendedName>
        <fullName evidence="3">Exocyst subunit Exo70 family protein</fullName>
    </recommendedName>
</protein>
<gene>
    <name evidence="5" type="ORF">GOP47_0016051</name>
</gene>
<dbReference type="InterPro" id="IPR016159">
    <property type="entry name" value="Cullin_repeat-like_dom_sf"/>
</dbReference>
<accession>A0A9D4UKU3</accession>